<sequence length="51" mass="5877">MLVVGDEGECRYGEFHGQGTYTCDGLNEYLSEWNYGVQVEKGIFPFLRQHC</sequence>
<name>A0A382K4E8_9ZZZZ</name>
<protein>
    <submittedName>
        <fullName evidence="1">Uncharacterized protein</fullName>
    </submittedName>
</protein>
<organism evidence="1">
    <name type="scientific">marine metagenome</name>
    <dbReference type="NCBI Taxonomy" id="408172"/>
    <lineage>
        <taxon>unclassified sequences</taxon>
        <taxon>metagenomes</taxon>
        <taxon>ecological metagenomes</taxon>
    </lineage>
</organism>
<dbReference type="EMBL" id="UINC01078243">
    <property type="protein sequence ID" value="SVC19138.1"/>
    <property type="molecule type" value="Genomic_DNA"/>
</dbReference>
<accession>A0A382K4E8</accession>
<gene>
    <name evidence="1" type="ORF">METZ01_LOCUS271992</name>
</gene>
<proteinExistence type="predicted"/>
<reference evidence="1" key="1">
    <citation type="submission" date="2018-05" db="EMBL/GenBank/DDBJ databases">
        <authorList>
            <person name="Lanie J.A."/>
            <person name="Ng W.-L."/>
            <person name="Kazmierczak K.M."/>
            <person name="Andrzejewski T.M."/>
            <person name="Davidsen T.M."/>
            <person name="Wayne K.J."/>
            <person name="Tettelin H."/>
            <person name="Glass J.I."/>
            <person name="Rusch D."/>
            <person name="Podicherti R."/>
            <person name="Tsui H.-C.T."/>
            <person name="Winkler M.E."/>
        </authorList>
    </citation>
    <scope>NUCLEOTIDE SEQUENCE</scope>
</reference>
<dbReference type="AlphaFoldDB" id="A0A382K4E8"/>
<evidence type="ECO:0000313" key="1">
    <source>
        <dbReference type="EMBL" id="SVC19138.1"/>
    </source>
</evidence>